<evidence type="ECO:0000256" key="1">
    <source>
        <dbReference type="ARBA" id="ARBA00005711"/>
    </source>
</evidence>
<evidence type="ECO:0000256" key="3">
    <source>
        <dbReference type="SAM" id="Phobius"/>
    </source>
</evidence>
<keyword evidence="3" id="KW-0812">Transmembrane</keyword>
<keyword evidence="6" id="KW-1185">Reference proteome</keyword>
<protein>
    <recommendedName>
        <fullName evidence="4">Remorin C-terminal domain-containing protein</fullName>
    </recommendedName>
</protein>
<evidence type="ECO:0000256" key="2">
    <source>
        <dbReference type="SAM" id="MobiDB-lite"/>
    </source>
</evidence>
<reference evidence="5 6" key="1">
    <citation type="submission" date="2018-06" db="EMBL/GenBank/DDBJ databases">
        <title>The Genome of Cuscuta australis (Dodder) Provides Insight into the Evolution of Plant Parasitism.</title>
        <authorList>
            <person name="Liu H."/>
        </authorList>
    </citation>
    <scope>NUCLEOTIDE SEQUENCE [LARGE SCALE GENOMIC DNA]</scope>
    <source>
        <strain evidence="6">cv. Yunnan</strain>
        <tissue evidence="5">Vines</tissue>
    </source>
</reference>
<gene>
    <name evidence="5" type="ORF">DM860_013820</name>
</gene>
<feature type="region of interest" description="Disordered" evidence="2">
    <location>
        <begin position="141"/>
        <end position="184"/>
    </location>
</feature>
<keyword evidence="3" id="KW-1133">Transmembrane helix</keyword>
<feature type="domain" description="Remorin C-terminal" evidence="4">
    <location>
        <begin position="336"/>
        <end position="425"/>
    </location>
</feature>
<dbReference type="PANTHER" id="PTHR31471">
    <property type="entry name" value="OS02G0116800 PROTEIN"/>
    <property type="match status" value="1"/>
</dbReference>
<sequence>MDISSPKYLESSPPLFLSHMVMTNFSFCHLRPLISFLFFFFFGSCGYGLVFLSQEGRLEGKKGNPFLETFQDPVCKLNLNETTEFVRSAFPAAQRSSLTKKSVEAPSTPGRPIFSFSIGNFSRKSVLSKWDDAEKWVANGSSCHDSPSHPHGFKYGNGVKPTEAAEEDDDEKHSMASVGRSSSKPGVLTDKFARELGSVGEKLMKCCAMPKEFKVDPELRDIGTSMTPMGSSAPSKCHSPMTIASPNGHNTPADRSGPLPPSTSTSASTTDVIMQLLQERHFSKLQLATMQHDSVKSNWSTLDEEEDDVSKSLRHFEASNECQGLTISKPRSYPWEGEVSKCCQRYQREEAQIQAWVNLQSAKAEAQSKKLEVKIQKMISKKEEKLMKRMAMVRRKAEEWRSAAQLQHREQMQKVGERARKTVTRQSNNVSSSPIPTCCTCFPCNNHYYL</sequence>
<feature type="region of interest" description="Disordered" evidence="2">
    <location>
        <begin position="227"/>
        <end position="268"/>
    </location>
</feature>
<evidence type="ECO:0000259" key="4">
    <source>
        <dbReference type="Pfam" id="PF03763"/>
    </source>
</evidence>
<organism evidence="5 6">
    <name type="scientific">Cuscuta australis</name>
    <dbReference type="NCBI Taxonomy" id="267555"/>
    <lineage>
        <taxon>Eukaryota</taxon>
        <taxon>Viridiplantae</taxon>
        <taxon>Streptophyta</taxon>
        <taxon>Embryophyta</taxon>
        <taxon>Tracheophyta</taxon>
        <taxon>Spermatophyta</taxon>
        <taxon>Magnoliopsida</taxon>
        <taxon>eudicotyledons</taxon>
        <taxon>Gunneridae</taxon>
        <taxon>Pentapetalae</taxon>
        <taxon>asterids</taxon>
        <taxon>lamiids</taxon>
        <taxon>Solanales</taxon>
        <taxon>Convolvulaceae</taxon>
        <taxon>Cuscuteae</taxon>
        <taxon>Cuscuta</taxon>
        <taxon>Cuscuta subgen. Grammica</taxon>
        <taxon>Cuscuta sect. Cleistogrammica</taxon>
    </lineage>
</organism>
<dbReference type="Proteomes" id="UP000249390">
    <property type="component" value="Unassembled WGS sequence"/>
</dbReference>
<dbReference type="EMBL" id="NQVE01000134">
    <property type="protein sequence ID" value="RAL45424.1"/>
    <property type="molecule type" value="Genomic_DNA"/>
</dbReference>
<comment type="similarity">
    <text evidence="1">Belongs to the remorin family.</text>
</comment>
<evidence type="ECO:0000313" key="5">
    <source>
        <dbReference type="EMBL" id="RAL45424.1"/>
    </source>
</evidence>
<evidence type="ECO:0000313" key="6">
    <source>
        <dbReference type="Proteomes" id="UP000249390"/>
    </source>
</evidence>
<feature type="transmembrane region" description="Helical" evidence="3">
    <location>
        <begin position="33"/>
        <end position="52"/>
    </location>
</feature>
<proteinExistence type="inferred from homology"/>
<name>A0A328DIS5_9ASTE</name>
<dbReference type="Pfam" id="PF03763">
    <property type="entry name" value="Remorin_C"/>
    <property type="match status" value="1"/>
</dbReference>
<dbReference type="InterPro" id="IPR005516">
    <property type="entry name" value="Remorin_C"/>
</dbReference>
<accession>A0A328DIS5</accession>
<keyword evidence="3" id="KW-0472">Membrane</keyword>
<dbReference type="PANTHER" id="PTHR31471:SF3">
    <property type="entry name" value="OS11G0616300 PROTEIN"/>
    <property type="match status" value="1"/>
</dbReference>
<dbReference type="AlphaFoldDB" id="A0A328DIS5"/>
<comment type="caution">
    <text evidence="5">The sequence shown here is derived from an EMBL/GenBank/DDBJ whole genome shotgun (WGS) entry which is preliminary data.</text>
</comment>